<dbReference type="Proteomes" id="UP000241462">
    <property type="component" value="Unassembled WGS sequence"/>
</dbReference>
<organism evidence="2 3">
    <name type="scientific">Coniella lustricola</name>
    <dbReference type="NCBI Taxonomy" id="2025994"/>
    <lineage>
        <taxon>Eukaryota</taxon>
        <taxon>Fungi</taxon>
        <taxon>Dikarya</taxon>
        <taxon>Ascomycota</taxon>
        <taxon>Pezizomycotina</taxon>
        <taxon>Sordariomycetes</taxon>
        <taxon>Sordariomycetidae</taxon>
        <taxon>Diaporthales</taxon>
        <taxon>Schizoparmaceae</taxon>
        <taxon>Coniella</taxon>
    </lineage>
</organism>
<gene>
    <name evidence="2" type="ORF">BD289DRAFT_447119</name>
</gene>
<dbReference type="EMBL" id="KZ678731">
    <property type="protein sequence ID" value="PSR76027.1"/>
    <property type="molecule type" value="Genomic_DNA"/>
</dbReference>
<proteinExistence type="predicted"/>
<evidence type="ECO:0000313" key="3">
    <source>
        <dbReference type="Proteomes" id="UP000241462"/>
    </source>
</evidence>
<sequence length="245" mass="26107">MTAQQPGSEFPTDPAGKHSWSILYEHGFDYITQRPTTTTTTTASTTAATSTTAGGEILIGGGLFQSGKQGMDMFGVYDDSATDTLTLMHLGGVLPSVFRWGDEAPGRRVLKAWSGVVGFTGDVLPLVGRLDARLTKREVQVQGKAQAQGREEGSESSTKTKTKTKTSRDVAPGEWIAAYFCGDGMVWAWLSGTALGVMLAGSEDEDLPAAPGRPAGVLKDWFPDELAASWERLQGMDIADLADEL</sequence>
<reference evidence="2 3" key="1">
    <citation type="journal article" date="2018" name="Mycol. Prog.">
        <title>Coniella lustricola, a new species from submerged detritus.</title>
        <authorList>
            <person name="Raudabaugh D.B."/>
            <person name="Iturriaga T."/>
            <person name="Carver A."/>
            <person name="Mondo S."/>
            <person name="Pangilinan J."/>
            <person name="Lipzen A."/>
            <person name="He G."/>
            <person name="Amirebrahimi M."/>
            <person name="Grigoriev I.V."/>
            <person name="Miller A.N."/>
        </authorList>
    </citation>
    <scope>NUCLEOTIDE SEQUENCE [LARGE SCALE GENOMIC DNA]</scope>
    <source>
        <strain evidence="2 3">B22-T-1</strain>
    </source>
</reference>
<protein>
    <submittedName>
        <fullName evidence="2">Uncharacterized protein</fullName>
    </submittedName>
</protein>
<keyword evidence="3" id="KW-1185">Reference proteome</keyword>
<name>A0A2T2ZTF1_9PEZI</name>
<evidence type="ECO:0000313" key="2">
    <source>
        <dbReference type="EMBL" id="PSR76027.1"/>
    </source>
</evidence>
<dbReference type="AlphaFoldDB" id="A0A2T2ZTF1"/>
<dbReference type="STRING" id="2025994.A0A2T2ZTF1"/>
<dbReference type="InParanoid" id="A0A2T2ZTF1"/>
<evidence type="ECO:0000256" key="1">
    <source>
        <dbReference type="SAM" id="MobiDB-lite"/>
    </source>
</evidence>
<feature type="region of interest" description="Disordered" evidence="1">
    <location>
        <begin position="141"/>
        <end position="167"/>
    </location>
</feature>
<accession>A0A2T2ZTF1</accession>
<dbReference type="OrthoDB" id="429143at2759"/>